<reference evidence="1 2" key="1">
    <citation type="journal article" date="2015" name="Genome Announc.">
        <title>Complete Genome Sequence of 'Candidatus Liberibacter africanus,' a Bacterium Associated with Citrus Huanglongbing.</title>
        <authorList>
            <person name="Lin H."/>
            <person name="Pietersen G."/>
            <person name="Han C."/>
            <person name="Read D.A."/>
            <person name="Lou B."/>
            <person name="Gupta G."/>
            <person name="Civerolo E.L."/>
        </authorList>
    </citation>
    <scope>NUCLEOTIDE SEQUENCE [LARGE SCALE GENOMIC DNA]</scope>
    <source>
        <strain evidence="1 2">PTSAPSY</strain>
    </source>
</reference>
<dbReference type="EMBL" id="CP004021">
    <property type="protein sequence ID" value="AKK20623.1"/>
    <property type="molecule type" value="Genomic_DNA"/>
</dbReference>
<protein>
    <submittedName>
        <fullName evidence="1">Uncharacterized protein</fullName>
    </submittedName>
</protein>
<dbReference type="AlphaFoldDB" id="A0A0G3I7U2"/>
<organism evidence="1 2">
    <name type="scientific">Candidatus Liberibacter africanus PTSAPSY</name>
    <dbReference type="NCBI Taxonomy" id="1277257"/>
    <lineage>
        <taxon>Bacteria</taxon>
        <taxon>Pseudomonadati</taxon>
        <taxon>Pseudomonadota</taxon>
        <taxon>Alphaproteobacteria</taxon>
        <taxon>Hyphomicrobiales</taxon>
        <taxon>Rhizobiaceae</taxon>
        <taxon>Liberibacter</taxon>
    </lineage>
</organism>
<dbReference type="PATRIC" id="fig|1277257.4.peg.1097"/>
<dbReference type="KEGG" id="lau:G293_05050"/>
<keyword evidence="2" id="KW-1185">Reference proteome</keyword>
<gene>
    <name evidence="1" type="ORF">G293_05050</name>
</gene>
<dbReference type="Proteomes" id="UP000035503">
    <property type="component" value="Chromosome"/>
</dbReference>
<evidence type="ECO:0000313" key="2">
    <source>
        <dbReference type="Proteomes" id="UP000035503"/>
    </source>
</evidence>
<evidence type="ECO:0000313" key="1">
    <source>
        <dbReference type="EMBL" id="AKK20623.1"/>
    </source>
</evidence>
<proteinExistence type="predicted"/>
<accession>A0A0G3I7U2</accession>
<name>A0A0G3I7U2_LIBAF</name>
<sequence>MLYRQSNKRLLYRQSNNSIYQQYTKISEQQFFAITQFIKKYTDFFCEMKRNYLGYQIFFLQSFNINLDIYAVLIFKANIENRKDVFLPYKSINHPVD</sequence>